<protein>
    <submittedName>
        <fullName evidence="4">Soluble lytic murein transglycosylase-like protein</fullName>
    </submittedName>
</protein>
<comment type="caution">
    <text evidence="4">The sequence shown here is derived from an EMBL/GenBank/DDBJ whole genome shotgun (WGS) entry which is preliminary data.</text>
</comment>
<dbReference type="Pfam" id="PF01464">
    <property type="entry name" value="SLT"/>
    <property type="match status" value="1"/>
</dbReference>
<proteinExistence type="inferred from homology"/>
<dbReference type="Gene3D" id="1.10.530.10">
    <property type="match status" value="1"/>
</dbReference>
<dbReference type="Proteomes" id="UP000538666">
    <property type="component" value="Unassembled WGS sequence"/>
</dbReference>
<dbReference type="AlphaFoldDB" id="A0A841JT80"/>
<dbReference type="CDD" id="cd00254">
    <property type="entry name" value="LT-like"/>
    <property type="match status" value="1"/>
</dbReference>
<keyword evidence="2" id="KW-0732">Signal</keyword>
<name>A0A841JT80_9BACT</name>
<accession>A0A841JT80</accession>
<organism evidence="4 5">
    <name type="scientific">Silvibacterium bohemicum</name>
    <dbReference type="NCBI Taxonomy" id="1577686"/>
    <lineage>
        <taxon>Bacteria</taxon>
        <taxon>Pseudomonadati</taxon>
        <taxon>Acidobacteriota</taxon>
        <taxon>Terriglobia</taxon>
        <taxon>Terriglobales</taxon>
        <taxon>Acidobacteriaceae</taxon>
        <taxon>Silvibacterium</taxon>
    </lineage>
</organism>
<dbReference type="PANTHER" id="PTHR37423:SF2">
    <property type="entry name" value="MEMBRANE-BOUND LYTIC MUREIN TRANSGLYCOSYLASE C"/>
    <property type="match status" value="1"/>
</dbReference>
<evidence type="ECO:0000256" key="2">
    <source>
        <dbReference type="SAM" id="SignalP"/>
    </source>
</evidence>
<sequence>MSLMVGFGRKTRLLRRVFPVIALASLAIPCARAAEHITLANGFDLICDHRVADGSRVRLYMDDSNFVEVDAAEITESEHFDLPAIASAVPGSAAPQPMQESKLSDAELHELLAKPSAAHNLDVDLLASVVKQESGGQVRAISRTGAQGLMQLMPGTAAGLGVNDAFAPGQNVSGGTAYLDSLLKRYHDNLALALAAYNAGPGAVDRWHGIPPYRETRAYVARVIHEFNRRIAARGKTSAVNLASAVTPNR</sequence>
<reference evidence="4 5" key="1">
    <citation type="submission" date="2020-08" db="EMBL/GenBank/DDBJ databases">
        <title>Genomic Encyclopedia of Type Strains, Phase IV (KMG-IV): sequencing the most valuable type-strain genomes for metagenomic binning, comparative biology and taxonomic classification.</title>
        <authorList>
            <person name="Goeker M."/>
        </authorList>
    </citation>
    <scope>NUCLEOTIDE SEQUENCE [LARGE SCALE GENOMIC DNA]</scope>
    <source>
        <strain evidence="4 5">DSM 103733</strain>
    </source>
</reference>
<comment type="similarity">
    <text evidence="1">Belongs to the transglycosylase Slt family.</text>
</comment>
<dbReference type="InterPro" id="IPR023346">
    <property type="entry name" value="Lysozyme-like_dom_sf"/>
</dbReference>
<feature type="domain" description="Transglycosylase SLT" evidence="3">
    <location>
        <begin position="113"/>
        <end position="216"/>
    </location>
</feature>
<dbReference type="EMBL" id="JACHEK010000001">
    <property type="protein sequence ID" value="MBB6142151.1"/>
    <property type="molecule type" value="Genomic_DNA"/>
</dbReference>
<dbReference type="InterPro" id="IPR008258">
    <property type="entry name" value="Transglycosylase_SLT_dom_1"/>
</dbReference>
<feature type="signal peptide" evidence="2">
    <location>
        <begin position="1"/>
        <end position="33"/>
    </location>
</feature>
<evidence type="ECO:0000313" key="4">
    <source>
        <dbReference type="EMBL" id="MBB6142151.1"/>
    </source>
</evidence>
<evidence type="ECO:0000313" key="5">
    <source>
        <dbReference type="Proteomes" id="UP000538666"/>
    </source>
</evidence>
<evidence type="ECO:0000256" key="1">
    <source>
        <dbReference type="ARBA" id="ARBA00007734"/>
    </source>
</evidence>
<gene>
    <name evidence="4" type="ORF">HNQ77_000089</name>
</gene>
<feature type="chain" id="PRO_5032415391" evidence="2">
    <location>
        <begin position="34"/>
        <end position="250"/>
    </location>
</feature>
<keyword evidence="5" id="KW-1185">Reference proteome</keyword>
<dbReference type="PANTHER" id="PTHR37423">
    <property type="entry name" value="SOLUBLE LYTIC MUREIN TRANSGLYCOSYLASE-RELATED"/>
    <property type="match status" value="1"/>
</dbReference>
<evidence type="ECO:0000259" key="3">
    <source>
        <dbReference type="Pfam" id="PF01464"/>
    </source>
</evidence>
<dbReference type="SUPFAM" id="SSF53955">
    <property type="entry name" value="Lysozyme-like"/>
    <property type="match status" value="1"/>
</dbReference>